<dbReference type="EMBL" id="CAACVJ010000634">
    <property type="protein sequence ID" value="VEP17982.1"/>
    <property type="molecule type" value="Genomic_DNA"/>
</dbReference>
<sequence>MGCSRYVLTSRLRVQAEGFWARVYLTNLKRIIILLSCKLVFNKV</sequence>
<evidence type="ECO:0000313" key="1">
    <source>
        <dbReference type="EMBL" id="VEP17982.1"/>
    </source>
</evidence>
<gene>
    <name evidence="1" type="ORF">H1P_670004</name>
</gene>
<accession>A0A563W2Q6</accession>
<dbReference type="AlphaFoldDB" id="A0A563W2Q6"/>
<name>A0A563W2Q6_9CYAN</name>
<keyword evidence="2" id="KW-1185">Reference proteome</keyword>
<dbReference type="Proteomes" id="UP000320055">
    <property type="component" value="Unassembled WGS sequence"/>
</dbReference>
<reference evidence="1 2" key="1">
    <citation type="submission" date="2019-01" db="EMBL/GenBank/DDBJ databases">
        <authorList>
            <person name="Brito A."/>
        </authorList>
    </citation>
    <scope>NUCLEOTIDE SEQUENCE [LARGE SCALE GENOMIC DNA]</scope>
    <source>
        <strain evidence="1">1</strain>
    </source>
</reference>
<evidence type="ECO:0000313" key="2">
    <source>
        <dbReference type="Proteomes" id="UP000320055"/>
    </source>
</evidence>
<proteinExistence type="predicted"/>
<protein>
    <submittedName>
        <fullName evidence="1">Uncharacterized protein</fullName>
    </submittedName>
</protein>
<organism evidence="1 2">
    <name type="scientific">Hyella patelloides LEGE 07179</name>
    <dbReference type="NCBI Taxonomy" id="945734"/>
    <lineage>
        <taxon>Bacteria</taxon>
        <taxon>Bacillati</taxon>
        <taxon>Cyanobacteriota</taxon>
        <taxon>Cyanophyceae</taxon>
        <taxon>Pleurocapsales</taxon>
        <taxon>Hyellaceae</taxon>
        <taxon>Hyella</taxon>
    </lineage>
</organism>